<dbReference type="InterPro" id="IPR039779">
    <property type="entry name" value="RFX-like"/>
</dbReference>
<dbReference type="InterPro" id="IPR036388">
    <property type="entry name" value="WH-like_DNA-bd_sf"/>
</dbReference>
<dbReference type="Gene3D" id="1.10.10.10">
    <property type="entry name" value="Winged helix-like DNA-binding domain superfamily/Winged helix DNA-binding domain"/>
    <property type="match status" value="1"/>
</dbReference>
<feature type="region of interest" description="Disordered" evidence="2">
    <location>
        <begin position="987"/>
        <end position="1011"/>
    </location>
</feature>
<dbReference type="FunFam" id="1.10.10.10:FF:000422">
    <property type="entry name" value="DNA-binding protein RFX7"/>
    <property type="match status" value="1"/>
</dbReference>
<evidence type="ECO:0000256" key="2">
    <source>
        <dbReference type="SAM" id="MobiDB-lite"/>
    </source>
</evidence>
<evidence type="ECO:0000256" key="1">
    <source>
        <dbReference type="ARBA" id="ARBA00023125"/>
    </source>
</evidence>
<feature type="compositionally biased region" description="Low complexity" evidence="2">
    <location>
        <begin position="464"/>
        <end position="492"/>
    </location>
</feature>
<dbReference type="AlphaFoldDB" id="A0AAV8YK01"/>
<feature type="compositionally biased region" description="Basic and acidic residues" evidence="2">
    <location>
        <begin position="295"/>
        <end position="310"/>
    </location>
</feature>
<feature type="region of interest" description="Disordered" evidence="2">
    <location>
        <begin position="437"/>
        <end position="495"/>
    </location>
</feature>
<protein>
    <recommendedName>
        <fullName evidence="3">RFX-type winged-helix domain-containing protein</fullName>
    </recommendedName>
</protein>
<dbReference type="InterPro" id="IPR036390">
    <property type="entry name" value="WH_DNA-bd_sf"/>
</dbReference>
<dbReference type="PROSITE" id="PS51526">
    <property type="entry name" value="RFX_DBD"/>
    <property type="match status" value="1"/>
</dbReference>
<dbReference type="SUPFAM" id="SSF46785">
    <property type="entry name" value="Winged helix' DNA-binding domain"/>
    <property type="match status" value="1"/>
</dbReference>
<feature type="region of interest" description="Disordered" evidence="2">
    <location>
        <begin position="295"/>
        <end position="332"/>
    </location>
</feature>
<gene>
    <name evidence="4" type="ORF">NQ318_010248</name>
</gene>
<proteinExistence type="predicted"/>
<sequence>MRKTIRNLGKSPVTMENEQWTAKYQQSVPTGLQRTENNLNNGNTEHIGDDSESSKNAGKDESEKRLEGTEHILDSGPANVIISEKAKQTIRIILEQIKSLSQIEKFLLFLRLPSEVSNAVDPFRQPLNPLGSRSEIYRTISWIKTHLEEDPDISLPKQEVYNEYYNYCEKNNIKPLSQADFGKVMKQVYPKVRARRLGTRGNSRYCYSGLRRCIKLKPPILPDLTDKPLSTEAPFTQSSLTSAAWLIVKNWSEQQLGTQFSSLQALAYYLILNHSIGAGTEAAMKLTSAAETSVKAEETSGKGGNKHREMQLQLQRKIQQKHEGKERKRKLQPEVSISNVGTKKLVTMFLETGSVLDIRKSKKLLNEDDAASVLALHSVREAPRLSLRRRAIETEISKSHLQRIFKQNRILPFKPIFRHTLEEGDEAKRLHFCLEMGNTSPKSEQKPSGKKSRSQSAPAPPTMPAASPTAQLAANAASSECSTTSSSSTSPTQGKSICDKSFDFTQLSALPDFKSFQKPAKDGVLGNGGQETNVGASTNKVAIPRLQPTPVQTTTPPKPAKYKSIQPRLQHCDITPYNPQPQSQAAEENRSQDLHNIDRIKESKSSDDDDCDVPDFPLTRERLNSVSNVEKDAMDEYLGTNNSQHEEELSKYFSNNNTTETPDSENTSKLSTLRQLLEQNGIVESKSSIQNIIHGTALPGRLPFSDTPLNPAPVQGGATYITPILHHATMPSVSANIKRRVSFETPVPEEAVPPSPNTRRKNFSFTPISPGPQSPNGMHSKCSSTNASPFNVVKAEPRKSIRIKKELDLSLEIPAEGQFASMNYMPMSAPASPMLNNKSVLQKLLNSNSKVPYSPGYAQNIMAQTEASQEVSRLFASSNAQPNPGRLQGAYMPEQATPSGDFAEIDPIPESESDNVKQILHSLDEQTCDNNNIDIFNIELTNNPCLPEFGLQLVNNNMEMNGFPRSDVQPFGDMPPARSIDVNVTFDGQSKCNPKPQMKPNYGQSSRSYPSTPLNSEGAFTYNINGDCLLNGQPIRTDNVGEEVGFMQNFGMNGDNNMEPLPHEKSFNMEGHDFGIVESDPTLMDDNCVLLDQNYSGNIN</sequence>
<name>A0AAV8YK01_9CUCU</name>
<feature type="compositionally biased region" description="Polar residues" evidence="2">
    <location>
        <begin position="1002"/>
        <end position="1011"/>
    </location>
</feature>
<evidence type="ECO:0000313" key="5">
    <source>
        <dbReference type="Proteomes" id="UP001162162"/>
    </source>
</evidence>
<dbReference type="Gene3D" id="6.10.140.1290">
    <property type="match status" value="1"/>
</dbReference>
<dbReference type="Pfam" id="PF02257">
    <property type="entry name" value="RFX_DNA_binding"/>
    <property type="match status" value="1"/>
</dbReference>
<feature type="compositionally biased region" description="Basic and acidic residues" evidence="2">
    <location>
        <begin position="46"/>
        <end position="70"/>
    </location>
</feature>
<dbReference type="PANTHER" id="PTHR12619">
    <property type="entry name" value="RFX TRANSCRIPTION FACTOR FAMILY"/>
    <property type="match status" value="1"/>
</dbReference>
<feature type="compositionally biased region" description="Polar residues" evidence="2">
    <location>
        <begin position="774"/>
        <end position="785"/>
    </location>
</feature>
<keyword evidence="1" id="KW-0238">DNA-binding</keyword>
<evidence type="ECO:0000313" key="4">
    <source>
        <dbReference type="EMBL" id="KAJ8951221.1"/>
    </source>
</evidence>
<feature type="region of interest" description="Disordered" evidence="2">
    <location>
        <begin position="746"/>
        <end position="785"/>
    </location>
</feature>
<evidence type="ECO:0000259" key="3">
    <source>
        <dbReference type="PROSITE" id="PS51526"/>
    </source>
</evidence>
<feature type="region of interest" description="Disordered" evidence="2">
    <location>
        <begin position="1"/>
        <end position="70"/>
    </location>
</feature>
<accession>A0AAV8YK01</accession>
<dbReference type="GO" id="GO:0000981">
    <property type="term" value="F:DNA-binding transcription factor activity, RNA polymerase II-specific"/>
    <property type="evidence" value="ECO:0007669"/>
    <property type="project" value="TreeGrafter"/>
</dbReference>
<dbReference type="InterPro" id="IPR003150">
    <property type="entry name" value="DNA-bd_RFX"/>
</dbReference>
<dbReference type="EMBL" id="JAPWTK010000088">
    <property type="protein sequence ID" value="KAJ8951221.1"/>
    <property type="molecule type" value="Genomic_DNA"/>
</dbReference>
<dbReference type="Proteomes" id="UP001162162">
    <property type="component" value="Unassembled WGS sequence"/>
</dbReference>
<keyword evidence="5" id="KW-1185">Reference proteome</keyword>
<feature type="region of interest" description="Disordered" evidence="2">
    <location>
        <begin position="572"/>
        <end position="594"/>
    </location>
</feature>
<dbReference type="PANTHER" id="PTHR12619:SF21">
    <property type="entry name" value="RFX-TYPE WINGED-HELIX DOMAIN-CONTAINING PROTEIN"/>
    <property type="match status" value="1"/>
</dbReference>
<feature type="compositionally biased region" description="Polar residues" evidence="2">
    <location>
        <begin position="14"/>
        <end position="44"/>
    </location>
</feature>
<dbReference type="GO" id="GO:0000978">
    <property type="term" value="F:RNA polymerase II cis-regulatory region sequence-specific DNA binding"/>
    <property type="evidence" value="ECO:0007669"/>
    <property type="project" value="TreeGrafter"/>
</dbReference>
<organism evidence="4 5">
    <name type="scientific">Aromia moschata</name>
    <dbReference type="NCBI Taxonomy" id="1265417"/>
    <lineage>
        <taxon>Eukaryota</taxon>
        <taxon>Metazoa</taxon>
        <taxon>Ecdysozoa</taxon>
        <taxon>Arthropoda</taxon>
        <taxon>Hexapoda</taxon>
        <taxon>Insecta</taxon>
        <taxon>Pterygota</taxon>
        <taxon>Neoptera</taxon>
        <taxon>Endopterygota</taxon>
        <taxon>Coleoptera</taxon>
        <taxon>Polyphaga</taxon>
        <taxon>Cucujiformia</taxon>
        <taxon>Chrysomeloidea</taxon>
        <taxon>Cerambycidae</taxon>
        <taxon>Cerambycinae</taxon>
        <taxon>Callichromatini</taxon>
        <taxon>Aromia</taxon>
    </lineage>
</organism>
<feature type="domain" description="RFX-type winged-helix" evidence="3">
    <location>
        <begin position="139"/>
        <end position="214"/>
    </location>
</feature>
<comment type="caution">
    <text evidence="4">The sequence shown here is derived from an EMBL/GenBank/DDBJ whole genome shotgun (WGS) entry which is preliminary data.</text>
</comment>
<reference evidence="4" key="1">
    <citation type="journal article" date="2023" name="Insect Mol. Biol.">
        <title>Genome sequencing provides insights into the evolution of gene families encoding plant cell wall-degrading enzymes in longhorned beetles.</title>
        <authorList>
            <person name="Shin N.R."/>
            <person name="Okamura Y."/>
            <person name="Kirsch R."/>
            <person name="Pauchet Y."/>
        </authorList>
    </citation>
    <scope>NUCLEOTIDE SEQUENCE</scope>
    <source>
        <strain evidence="4">AMC_N1</strain>
    </source>
</reference>